<evidence type="ECO:0000313" key="13">
    <source>
        <dbReference type="Proteomes" id="UP000031737"/>
    </source>
</evidence>
<proteinExistence type="inferred from homology"/>
<dbReference type="AlphaFoldDB" id="A0A061J1B0"/>
<keyword evidence="4 9" id="KW-0812">Transmembrane</keyword>
<evidence type="ECO:0000256" key="8">
    <source>
        <dbReference type="ARBA" id="ARBA00023136"/>
    </source>
</evidence>
<dbReference type="Proteomes" id="UP000031737">
    <property type="component" value="Unassembled WGS sequence"/>
</dbReference>
<keyword evidence="3 10" id="KW-0813">Transport</keyword>
<accession>A0A061J1B0</accession>
<evidence type="ECO:0000256" key="3">
    <source>
        <dbReference type="ARBA" id="ARBA00022448"/>
    </source>
</evidence>
<gene>
    <name evidence="12" type="ORF">TRSC58_04240</name>
</gene>
<dbReference type="GO" id="GO:0000064">
    <property type="term" value="F:L-ornithine transmembrane transporter activity"/>
    <property type="evidence" value="ECO:0007669"/>
    <property type="project" value="TreeGrafter"/>
</dbReference>
<feature type="repeat" description="Solcar" evidence="9">
    <location>
        <begin position="111"/>
        <end position="200"/>
    </location>
</feature>
<dbReference type="GO" id="GO:1990575">
    <property type="term" value="P:mitochondrial L-ornithine transmembrane transport"/>
    <property type="evidence" value="ECO:0007669"/>
    <property type="project" value="TreeGrafter"/>
</dbReference>
<dbReference type="GO" id="GO:0031966">
    <property type="term" value="C:mitochondrial membrane"/>
    <property type="evidence" value="ECO:0007669"/>
    <property type="project" value="UniProtKB-SubCell"/>
</dbReference>
<evidence type="ECO:0000256" key="5">
    <source>
        <dbReference type="ARBA" id="ARBA00022737"/>
    </source>
</evidence>
<evidence type="ECO:0000313" key="12">
    <source>
        <dbReference type="EMBL" id="ESL08065.1"/>
    </source>
</evidence>
<dbReference type="SUPFAM" id="SSF103506">
    <property type="entry name" value="Mitochondrial carrier"/>
    <property type="match status" value="1"/>
</dbReference>
<feature type="transmembrane region" description="Helical" evidence="11">
    <location>
        <begin position="170"/>
        <end position="191"/>
    </location>
</feature>
<evidence type="ECO:0000256" key="9">
    <source>
        <dbReference type="PROSITE-ProRule" id="PRU00282"/>
    </source>
</evidence>
<evidence type="ECO:0000256" key="10">
    <source>
        <dbReference type="RuleBase" id="RU000488"/>
    </source>
</evidence>
<reference evidence="12 13" key="1">
    <citation type="submission" date="2013-07" db="EMBL/GenBank/DDBJ databases">
        <authorList>
            <person name="Stoco P.H."/>
            <person name="Wagner G."/>
            <person name="Gerber A."/>
            <person name="Zaha A."/>
            <person name="Thompson C."/>
            <person name="Bartholomeu D.C."/>
            <person name="Luckemeyer D.D."/>
            <person name="Bahia D."/>
            <person name="Loreto E."/>
            <person name="Prestes E.B."/>
            <person name="Lima F.M."/>
            <person name="Rodrigues-Luiz G."/>
            <person name="Vallejo G.A."/>
            <person name="Filho J.F."/>
            <person name="Monteiro K.M."/>
            <person name="Tyler K.M."/>
            <person name="de Almeida L.G."/>
            <person name="Ortiz M.F."/>
            <person name="Siervo M.A."/>
            <person name="de Moraes M.H."/>
            <person name="Cunha O.L."/>
            <person name="Mendonca-Neto R."/>
            <person name="Silva R."/>
            <person name="Teixeira S.M."/>
            <person name="Murta S.M."/>
            <person name="Sincero T.C."/>
            <person name="Mendes T.A."/>
            <person name="Urmenyi T.P."/>
            <person name="Silva V.G."/>
            <person name="da Rocha W.D."/>
            <person name="Andersson B."/>
            <person name="Romanha A.J."/>
            <person name="Steindel M."/>
            <person name="de Vasconcelos A.T."/>
            <person name="Grisard E.C."/>
        </authorList>
    </citation>
    <scope>NUCLEOTIDE SEQUENCE [LARGE SCALE GENOMIC DNA]</scope>
    <source>
        <strain evidence="12 13">SC58</strain>
    </source>
</reference>
<dbReference type="InterPro" id="IPR050567">
    <property type="entry name" value="Mitochondrial_Carrier"/>
</dbReference>
<name>A0A061J1B0_TRYRA</name>
<evidence type="ECO:0000256" key="6">
    <source>
        <dbReference type="ARBA" id="ARBA00022989"/>
    </source>
</evidence>
<sequence length="302" mass="33287">MADKHDKKNEADGVHKITVLQRFVGGTIGGMLQALTSHPFDTVKSRVQSGLFPGVLSCCRHTWANEGFHGFYRGLAPPLVMGGVYNSILFSLNQFMTNLVTPAGFDPKSRPPLWRTALAAWLTAPLYTLCITPMENVKVRLQLQNNSQATEKFTGAISCIRYIFVREGSLGFFAGYVPTVLSRLVGLPLYFSGYQLAKQQIDNSAFGATTVGKKFGVMMSGCVAGVVFWLSNYPFDYMKTQLQSGGNTKRTLSEVFVTTYRTVGVRGFYRGLPACLVRAIPANASVWLGVEWVTKTMGKYEI</sequence>
<dbReference type="PROSITE" id="PS50920">
    <property type="entry name" value="SOLCAR"/>
    <property type="match status" value="3"/>
</dbReference>
<feature type="transmembrane region" description="Helical" evidence="11">
    <location>
        <begin position="211"/>
        <end position="230"/>
    </location>
</feature>
<dbReference type="InterPro" id="IPR023395">
    <property type="entry name" value="MCP_dom_sf"/>
</dbReference>
<dbReference type="Gene3D" id="1.50.40.10">
    <property type="entry name" value="Mitochondrial carrier domain"/>
    <property type="match status" value="1"/>
</dbReference>
<dbReference type="Pfam" id="PF00153">
    <property type="entry name" value="Mito_carr"/>
    <property type="match status" value="3"/>
</dbReference>
<keyword evidence="6 11" id="KW-1133">Transmembrane helix</keyword>
<evidence type="ECO:0000256" key="1">
    <source>
        <dbReference type="ARBA" id="ARBA00004225"/>
    </source>
</evidence>
<protein>
    <submittedName>
        <fullName evidence="12">Mitochondrial carrier protein</fullName>
    </submittedName>
</protein>
<comment type="caution">
    <text evidence="12">The sequence shown here is derived from an EMBL/GenBank/DDBJ whole genome shotgun (WGS) entry which is preliminary data.</text>
</comment>
<keyword evidence="5" id="KW-0677">Repeat</keyword>
<dbReference type="EMBL" id="AUPL01004240">
    <property type="protein sequence ID" value="ESL08065.1"/>
    <property type="molecule type" value="Genomic_DNA"/>
</dbReference>
<dbReference type="PANTHER" id="PTHR45624">
    <property type="entry name" value="MITOCHONDRIAL BASIC AMINO ACIDS TRANSPORTER-RELATED"/>
    <property type="match status" value="1"/>
</dbReference>
<dbReference type="PANTHER" id="PTHR45624:SF12">
    <property type="entry name" value="MITOCHONDRIAL ORNITHINE TRANSPORTER 1"/>
    <property type="match status" value="1"/>
</dbReference>
<feature type="repeat" description="Solcar" evidence="9">
    <location>
        <begin position="17"/>
        <end position="99"/>
    </location>
</feature>
<feature type="repeat" description="Solcar" evidence="9">
    <location>
        <begin position="212"/>
        <end position="296"/>
    </location>
</feature>
<evidence type="ECO:0000256" key="7">
    <source>
        <dbReference type="ARBA" id="ARBA00023128"/>
    </source>
</evidence>
<keyword evidence="7" id="KW-0496">Mitochondrion</keyword>
<evidence type="ECO:0000256" key="11">
    <source>
        <dbReference type="SAM" id="Phobius"/>
    </source>
</evidence>
<evidence type="ECO:0000256" key="2">
    <source>
        <dbReference type="ARBA" id="ARBA00006375"/>
    </source>
</evidence>
<dbReference type="VEuPathDB" id="TriTrypDB:TRSC58_04240"/>
<dbReference type="OrthoDB" id="14252at2759"/>
<organism evidence="12 13">
    <name type="scientific">Trypanosoma rangeli SC58</name>
    <dbReference type="NCBI Taxonomy" id="429131"/>
    <lineage>
        <taxon>Eukaryota</taxon>
        <taxon>Discoba</taxon>
        <taxon>Euglenozoa</taxon>
        <taxon>Kinetoplastea</taxon>
        <taxon>Metakinetoplastina</taxon>
        <taxon>Trypanosomatida</taxon>
        <taxon>Trypanosomatidae</taxon>
        <taxon>Trypanosoma</taxon>
        <taxon>Herpetosoma</taxon>
    </lineage>
</organism>
<comment type="similarity">
    <text evidence="2 10">Belongs to the mitochondrial carrier (TC 2.A.29) family.</text>
</comment>
<evidence type="ECO:0000256" key="4">
    <source>
        <dbReference type="ARBA" id="ARBA00022692"/>
    </source>
</evidence>
<comment type="subcellular location">
    <subcellularLocation>
        <location evidence="1">Mitochondrion membrane</location>
        <topology evidence="1">Multi-pass membrane protein</topology>
    </subcellularLocation>
</comment>
<dbReference type="InterPro" id="IPR018108">
    <property type="entry name" value="MCP_transmembrane"/>
</dbReference>
<keyword evidence="8 9" id="KW-0472">Membrane</keyword>
<keyword evidence="13" id="KW-1185">Reference proteome</keyword>